<feature type="transmembrane region" description="Helical" evidence="1">
    <location>
        <begin position="35"/>
        <end position="55"/>
    </location>
</feature>
<evidence type="ECO:0000256" key="1">
    <source>
        <dbReference type="SAM" id="Phobius"/>
    </source>
</evidence>
<gene>
    <name evidence="2" type="ORF">CIB50_0000791</name>
</gene>
<protein>
    <submittedName>
        <fullName evidence="2">Uncharacterized protein</fullName>
    </submittedName>
</protein>
<keyword evidence="1" id="KW-0472">Membrane</keyword>
<reference evidence="3" key="1">
    <citation type="submission" date="2017-08" db="EMBL/GenBank/DDBJ databases">
        <title>Draft Genome Sequence of Kocuria varians 80.</title>
        <authorList>
            <person name="Minaev M."/>
            <person name="Kurbakov K.A."/>
            <person name="Solodovnikova G.I."/>
            <person name="Kuznetsova O.A."/>
            <person name="Lisitsyn A.B."/>
        </authorList>
    </citation>
    <scope>NUCLEOTIDE SEQUENCE [LARGE SCALE GENOMIC DNA]</scope>
    <source>
        <strain evidence="3">80</strain>
    </source>
</reference>
<feature type="transmembrane region" description="Helical" evidence="1">
    <location>
        <begin position="124"/>
        <end position="142"/>
    </location>
</feature>
<dbReference type="AlphaFoldDB" id="A0A7D7KYR3"/>
<keyword evidence="1" id="KW-0812">Transmembrane</keyword>
<feature type="transmembrane region" description="Helical" evidence="1">
    <location>
        <begin position="12"/>
        <end position="29"/>
    </location>
</feature>
<reference evidence="2 3" key="2">
    <citation type="submission" date="2020-07" db="EMBL/GenBank/DDBJ databases">
        <title>Genome of starter culture bacteria Kocuria salsicia reveals its technological properties and safety for usage in meat industry.</title>
        <authorList>
            <person name="Michael M."/>
            <person name="Konstantin K."/>
            <person name="Evgenii K."/>
            <person name="Galina S."/>
            <person name="Oksana K."/>
            <person name="Andrei L."/>
        </authorList>
    </citation>
    <scope>NUCLEOTIDE SEQUENCE [LARGE SCALE GENOMIC DNA]</scope>
    <source>
        <strain evidence="2 3">80</strain>
    </source>
</reference>
<dbReference type="KEGG" id="kvr:CIB50_0000791"/>
<feature type="transmembrane region" description="Helical" evidence="1">
    <location>
        <begin position="154"/>
        <end position="177"/>
    </location>
</feature>
<evidence type="ECO:0000313" key="2">
    <source>
        <dbReference type="EMBL" id="QMS56091.1"/>
    </source>
</evidence>
<feature type="transmembrane region" description="Helical" evidence="1">
    <location>
        <begin position="62"/>
        <end position="77"/>
    </location>
</feature>
<accession>A0A7D7KYR3</accession>
<dbReference type="EMBL" id="CP059343">
    <property type="protein sequence ID" value="QMS56091.1"/>
    <property type="molecule type" value="Genomic_DNA"/>
</dbReference>
<organism evidence="2 3">
    <name type="scientific">Kocuria varians</name>
    <name type="common">Micrococcus varians</name>
    <dbReference type="NCBI Taxonomy" id="1272"/>
    <lineage>
        <taxon>Bacteria</taxon>
        <taxon>Bacillati</taxon>
        <taxon>Actinomycetota</taxon>
        <taxon>Actinomycetes</taxon>
        <taxon>Micrococcales</taxon>
        <taxon>Micrococcaceae</taxon>
        <taxon>Kocuria</taxon>
    </lineage>
</organism>
<dbReference type="Proteomes" id="UP000216825">
    <property type="component" value="Chromosome"/>
</dbReference>
<name>A0A7D7KYR3_KOCVA</name>
<sequence length="182" mass="19692">MGWASVGRPLGSVLGATTCFTAILAAAYYALDTWWVDTAVLMLAGLGQVLAFLWFRAAAPRAICSLVLLAAALSAAAQLYSAIWWWDILMHFVTLHALVWMAWNRALTGSPELRARARSRPGEAFALCAVVGFLIAVVWEVMELLGFLFVTPEIHIPLLDTLGDVAVGVLGAALVGFHREPR</sequence>
<keyword evidence="3" id="KW-1185">Reference proteome</keyword>
<keyword evidence="1" id="KW-1133">Transmembrane helix</keyword>
<feature type="transmembrane region" description="Helical" evidence="1">
    <location>
        <begin position="83"/>
        <end position="103"/>
    </location>
</feature>
<proteinExistence type="predicted"/>
<evidence type="ECO:0000313" key="3">
    <source>
        <dbReference type="Proteomes" id="UP000216825"/>
    </source>
</evidence>